<evidence type="ECO:0000313" key="2">
    <source>
        <dbReference type="EMBL" id="WNY29361.1"/>
    </source>
</evidence>
<evidence type="ECO:0000259" key="1">
    <source>
        <dbReference type="PROSITE" id="PS50853"/>
    </source>
</evidence>
<evidence type="ECO:0000313" key="3">
    <source>
        <dbReference type="Proteomes" id="UP001302662"/>
    </source>
</evidence>
<dbReference type="PROSITE" id="PS50853">
    <property type="entry name" value="FN3"/>
    <property type="match status" value="1"/>
</dbReference>
<accession>A0AA96ZYX8</accession>
<organism evidence="2 3">
    <name type="scientific">Methanimicrococcus stummii</name>
    <dbReference type="NCBI Taxonomy" id="3028294"/>
    <lineage>
        <taxon>Archaea</taxon>
        <taxon>Methanobacteriati</taxon>
        <taxon>Methanobacteriota</taxon>
        <taxon>Stenosarchaea group</taxon>
        <taxon>Methanomicrobia</taxon>
        <taxon>Methanosarcinales</taxon>
        <taxon>Methanosarcinaceae</taxon>
        <taxon>Methanimicrococcus</taxon>
    </lineage>
</organism>
<dbReference type="Proteomes" id="UP001302662">
    <property type="component" value="Chromosome"/>
</dbReference>
<dbReference type="InterPro" id="IPR003961">
    <property type="entry name" value="FN3_dom"/>
</dbReference>
<dbReference type="KEGG" id="mees:MmiEs2_15880"/>
<keyword evidence="3" id="KW-1185">Reference proteome</keyword>
<protein>
    <recommendedName>
        <fullName evidence="1">Fibronectin type-III domain-containing protein</fullName>
    </recommendedName>
</protein>
<dbReference type="Gene3D" id="2.60.40.10">
    <property type="entry name" value="Immunoglobulins"/>
    <property type="match status" value="1"/>
</dbReference>
<dbReference type="AlphaFoldDB" id="A0AA96ZYX8"/>
<feature type="domain" description="Fibronectin type-III" evidence="1">
    <location>
        <begin position="34"/>
        <end position="124"/>
    </location>
</feature>
<dbReference type="SUPFAM" id="SSF49265">
    <property type="entry name" value="Fibronectin type III"/>
    <property type="match status" value="1"/>
</dbReference>
<dbReference type="Pfam" id="PF00041">
    <property type="entry name" value="fn3"/>
    <property type="match status" value="1"/>
</dbReference>
<gene>
    <name evidence="2" type="ORF">MmiEs2_15880</name>
</gene>
<dbReference type="InterPro" id="IPR013783">
    <property type="entry name" value="Ig-like_fold"/>
</dbReference>
<name>A0AA96ZYX8_9EURY</name>
<dbReference type="InterPro" id="IPR036116">
    <property type="entry name" value="FN3_sf"/>
</dbReference>
<dbReference type="RefSeq" id="WP_316559345.1">
    <property type="nucleotide sequence ID" value="NZ_CP131062.1"/>
</dbReference>
<dbReference type="EMBL" id="CP131062">
    <property type="protein sequence ID" value="WNY29361.1"/>
    <property type="molecule type" value="Genomic_DNA"/>
</dbReference>
<sequence length="143" mass="15934">MVKIQTFKQSISVLILAALLLFSLTGTAAAAINPPENFMADLWGSSIELNWDYEPAAVGYIIERSTDDFATIEKTYTITGTYQTYYEDYEDLSPNTKYYYRIASVSSTNEKGWSQPIDITSPKTIPGKVQNVVAKAIITDNII</sequence>
<proteinExistence type="predicted"/>
<reference evidence="2 3" key="1">
    <citation type="submission" date="2023-07" db="EMBL/GenBank/DDBJ databases">
        <title>Closed genome sequence of Methanimicrococcus sp. Es2.</title>
        <authorList>
            <person name="Protasov E."/>
            <person name="Platt K."/>
            <person name="Reeh H."/>
            <person name="Poehlein A."/>
            <person name="Daniel R."/>
            <person name="Brune A."/>
        </authorList>
    </citation>
    <scope>NUCLEOTIDE SEQUENCE [LARGE SCALE GENOMIC DNA]</scope>
    <source>
        <strain evidence="2 3">Es2</strain>
    </source>
</reference>
<dbReference type="CDD" id="cd00063">
    <property type="entry name" value="FN3"/>
    <property type="match status" value="1"/>
</dbReference>
<dbReference type="GeneID" id="85198056"/>